<accession>A0A0H1RD66</accession>
<reference evidence="2 3" key="1">
    <citation type="submission" date="2015-05" db="EMBL/GenBank/DDBJ databases">
        <title>Draft genome sequence of Microvirga vignae strain BR3299, a novel nitrogen fixing bacteria isolated from Brazil semi-aired region.</title>
        <authorList>
            <person name="Zilli J.E."/>
            <person name="Passos S.R."/>
            <person name="Leite J."/>
            <person name="Baldani J.I."/>
            <person name="Xavier G.R."/>
            <person name="Rumjaneck N.G."/>
            <person name="Simoes-Araujo J.L."/>
        </authorList>
    </citation>
    <scope>NUCLEOTIDE SEQUENCE [LARGE SCALE GENOMIC DNA]</scope>
    <source>
        <strain evidence="2 3">BR3299</strain>
    </source>
</reference>
<sequence>MTKYDWDTDDLRQRQAFARTKLTKHERLIGIILGFLTFLAVLAVGLLIGHVAGVPSLAHGS</sequence>
<name>A0A0H1RD66_9HYPH</name>
<feature type="transmembrane region" description="Helical" evidence="1">
    <location>
        <begin position="28"/>
        <end position="52"/>
    </location>
</feature>
<keyword evidence="1" id="KW-0472">Membrane</keyword>
<evidence type="ECO:0000313" key="3">
    <source>
        <dbReference type="Proteomes" id="UP000035489"/>
    </source>
</evidence>
<evidence type="ECO:0000313" key="2">
    <source>
        <dbReference type="EMBL" id="KLK93155.1"/>
    </source>
</evidence>
<dbReference type="RefSeq" id="WP_047188910.1">
    <property type="nucleotide sequence ID" value="NZ_LCYG01000022.1"/>
</dbReference>
<dbReference type="EMBL" id="LCYG01000022">
    <property type="protein sequence ID" value="KLK93155.1"/>
    <property type="molecule type" value="Genomic_DNA"/>
</dbReference>
<keyword evidence="1" id="KW-1133">Transmembrane helix</keyword>
<dbReference type="PATRIC" id="fig|1225564.3.peg.2686"/>
<keyword evidence="1" id="KW-0812">Transmembrane</keyword>
<evidence type="ECO:0000256" key="1">
    <source>
        <dbReference type="SAM" id="Phobius"/>
    </source>
</evidence>
<dbReference type="AlphaFoldDB" id="A0A0H1RD66"/>
<protein>
    <submittedName>
        <fullName evidence="2">Uncharacterized protein</fullName>
    </submittedName>
</protein>
<comment type="caution">
    <text evidence="2">The sequence shown here is derived from an EMBL/GenBank/DDBJ whole genome shotgun (WGS) entry which is preliminary data.</text>
</comment>
<organism evidence="2 3">
    <name type="scientific">Microvirga vignae</name>
    <dbReference type="NCBI Taxonomy" id="1225564"/>
    <lineage>
        <taxon>Bacteria</taxon>
        <taxon>Pseudomonadati</taxon>
        <taxon>Pseudomonadota</taxon>
        <taxon>Alphaproteobacteria</taxon>
        <taxon>Hyphomicrobiales</taxon>
        <taxon>Methylobacteriaceae</taxon>
        <taxon>Microvirga</taxon>
    </lineage>
</organism>
<gene>
    <name evidence="2" type="ORF">AA309_10175</name>
</gene>
<dbReference type="Proteomes" id="UP000035489">
    <property type="component" value="Unassembled WGS sequence"/>
</dbReference>
<proteinExistence type="predicted"/>
<keyword evidence="3" id="KW-1185">Reference proteome</keyword>